<feature type="region of interest" description="Disordered" evidence="1">
    <location>
        <begin position="1"/>
        <end position="24"/>
    </location>
</feature>
<gene>
    <name evidence="2" type="ORF">BQ8482_350052</name>
</gene>
<dbReference type="EMBL" id="FUIG01000043">
    <property type="protein sequence ID" value="SJM33408.1"/>
    <property type="molecule type" value="Genomic_DNA"/>
</dbReference>
<sequence>MITLRRPPLSCRTSPPPGGRSDVTSAFANRYSRKIEARVKLPISPLEGEMSGRTEGGGRELDLSHIFCFDDR</sequence>
<evidence type="ECO:0008006" key="4">
    <source>
        <dbReference type="Google" id="ProtNLM"/>
    </source>
</evidence>
<keyword evidence="3" id="KW-1185">Reference proteome</keyword>
<evidence type="ECO:0000313" key="3">
    <source>
        <dbReference type="Proteomes" id="UP000245698"/>
    </source>
</evidence>
<name>A0A2P9AQI4_9HYPH</name>
<dbReference type="AlphaFoldDB" id="A0A2P9AQI4"/>
<evidence type="ECO:0000256" key="1">
    <source>
        <dbReference type="SAM" id="MobiDB-lite"/>
    </source>
</evidence>
<proteinExistence type="predicted"/>
<organism evidence="2 3">
    <name type="scientific">Mesorhizobium delmotii</name>
    <dbReference type="NCBI Taxonomy" id="1631247"/>
    <lineage>
        <taxon>Bacteria</taxon>
        <taxon>Pseudomonadati</taxon>
        <taxon>Pseudomonadota</taxon>
        <taxon>Alphaproteobacteria</taxon>
        <taxon>Hyphomicrobiales</taxon>
        <taxon>Phyllobacteriaceae</taxon>
        <taxon>Mesorhizobium</taxon>
    </lineage>
</organism>
<dbReference type="Proteomes" id="UP000245698">
    <property type="component" value="Unassembled WGS sequence"/>
</dbReference>
<accession>A0A2P9AQI4</accession>
<reference evidence="3" key="1">
    <citation type="submission" date="2016-12" db="EMBL/GenBank/DDBJ databases">
        <authorList>
            <person name="Brunel B."/>
        </authorList>
    </citation>
    <scope>NUCLEOTIDE SEQUENCE [LARGE SCALE GENOMIC DNA]</scope>
</reference>
<evidence type="ECO:0000313" key="2">
    <source>
        <dbReference type="EMBL" id="SJM33408.1"/>
    </source>
</evidence>
<protein>
    <recommendedName>
        <fullName evidence="4">Propionyl-coenzyme A carboxylase alpha polypeptide</fullName>
    </recommendedName>
</protein>